<dbReference type="EMBL" id="CH473972">
    <property type="protein sequence ID" value="EDL92337.1"/>
    <property type="molecule type" value="Genomic_DNA"/>
</dbReference>
<evidence type="ECO:0000313" key="1">
    <source>
        <dbReference type="EMBL" id="EDL92337.1"/>
    </source>
</evidence>
<gene>
    <name evidence="1" type="ORF">rCG_51569</name>
</gene>
<proteinExistence type="predicted"/>
<dbReference type="Proteomes" id="UP000234681">
    <property type="component" value="Chromosome 19"/>
</dbReference>
<dbReference type="AlphaFoldDB" id="A6IYK9"/>
<sequence>MRDCNQDVDTGFLCQGTRLPSNSGVLLASLLSPKC</sequence>
<reference evidence="2" key="1">
    <citation type="submission" date="2005-09" db="EMBL/GenBank/DDBJ databases">
        <authorList>
            <person name="Mural R.J."/>
            <person name="Li P.W."/>
            <person name="Adams M.D."/>
            <person name="Amanatides P.G."/>
            <person name="Baden-Tillson H."/>
            <person name="Barnstead M."/>
            <person name="Chin S.H."/>
            <person name="Dew I."/>
            <person name="Evans C.A."/>
            <person name="Ferriera S."/>
            <person name="Flanigan M."/>
            <person name="Fosler C."/>
            <person name="Glodek A."/>
            <person name="Gu Z."/>
            <person name="Holt R.A."/>
            <person name="Jennings D."/>
            <person name="Kraft C.L."/>
            <person name="Lu F."/>
            <person name="Nguyen T."/>
            <person name="Nusskern D.R."/>
            <person name="Pfannkoch C.M."/>
            <person name="Sitter C."/>
            <person name="Sutton G.G."/>
            <person name="Venter J.C."/>
            <person name="Wang Z."/>
            <person name="Woodage T."/>
            <person name="Zheng X.H."/>
            <person name="Zhong F."/>
        </authorList>
    </citation>
    <scope>NUCLEOTIDE SEQUENCE [LARGE SCALE GENOMIC DNA]</scope>
    <source>
        <strain>BN</strain>
        <strain evidence="2">Sprague-Dawley</strain>
    </source>
</reference>
<evidence type="ECO:0000313" key="2">
    <source>
        <dbReference type="Proteomes" id="UP000234681"/>
    </source>
</evidence>
<protein>
    <submittedName>
        <fullName evidence="1">RCG51569</fullName>
    </submittedName>
</protein>
<organism evidence="1 2">
    <name type="scientific">Rattus norvegicus</name>
    <name type="common">Rat</name>
    <dbReference type="NCBI Taxonomy" id="10116"/>
    <lineage>
        <taxon>Eukaryota</taxon>
        <taxon>Metazoa</taxon>
        <taxon>Chordata</taxon>
        <taxon>Craniata</taxon>
        <taxon>Vertebrata</taxon>
        <taxon>Euteleostomi</taxon>
        <taxon>Mammalia</taxon>
        <taxon>Eutheria</taxon>
        <taxon>Euarchontoglires</taxon>
        <taxon>Glires</taxon>
        <taxon>Rodentia</taxon>
        <taxon>Myomorpha</taxon>
        <taxon>Muroidea</taxon>
        <taxon>Muridae</taxon>
        <taxon>Murinae</taxon>
        <taxon>Rattus</taxon>
    </lineage>
</organism>
<accession>A6IYK9</accession>
<name>A6IYK9_RAT</name>